<keyword evidence="3" id="KW-1185">Reference proteome</keyword>
<comment type="caution">
    <text evidence="2">The sequence shown here is derived from an EMBL/GenBank/DDBJ whole genome shotgun (WGS) entry which is preliminary data.</text>
</comment>
<organism evidence="2 3">
    <name type="scientific">Emticicia soli</name>
    <dbReference type="NCBI Taxonomy" id="2027878"/>
    <lineage>
        <taxon>Bacteria</taxon>
        <taxon>Pseudomonadati</taxon>
        <taxon>Bacteroidota</taxon>
        <taxon>Cytophagia</taxon>
        <taxon>Cytophagales</taxon>
        <taxon>Leadbetterellaceae</taxon>
        <taxon>Emticicia</taxon>
    </lineage>
</organism>
<feature type="transmembrane region" description="Helical" evidence="1">
    <location>
        <begin position="82"/>
        <end position="104"/>
    </location>
</feature>
<dbReference type="RefSeq" id="WP_340236307.1">
    <property type="nucleotide sequence ID" value="NZ_JBBEWC010000006.1"/>
</dbReference>
<feature type="transmembrane region" description="Helical" evidence="1">
    <location>
        <begin position="110"/>
        <end position="127"/>
    </location>
</feature>
<dbReference type="Proteomes" id="UP001597510">
    <property type="component" value="Unassembled WGS sequence"/>
</dbReference>
<evidence type="ECO:0000256" key="1">
    <source>
        <dbReference type="SAM" id="Phobius"/>
    </source>
</evidence>
<feature type="transmembrane region" description="Helical" evidence="1">
    <location>
        <begin position="51"/>
        <end position="75"/>
    </location>
</feature>
<evidence type="ECO:0000313" key="3">
    <source>
        <dbReference type="Proteomes" id="UP001597510"/>
    </source>
</evidence>
<keyword evidence="1" id="KW-0812">Transmembrane</keyword>
<protein>
    <submittedName>
        <fullName evidence="2">Uncharacterized protein</fullName>
    </submittedName>
</protein>
<dbReference type="EMBL" id="JBHULC010000003">
    <property type="protein sequence ID" value="MFD2519838.1"/>
    <property type="molecule type" value="Genomic_DNA"/>
</dbReference>
<sequence length="132" mass="14189">MKSLLSTIASILLIFNGLSAIYGGWHLITSPDGSSLQMPLIILDKSPFTDYYIPGIILFVANGIASLAVFVAILVKPRKLAWLISVQGAILTGWILIQVIMIQAVSPLHFIYGAVGVALIVVGRQITQSSRV</sequence>
<keyword evidence="1" id="KW-0472">Membrane</keyword>
<name>A0ABW5J2Y9_9BACT</name>
<evidence type="ECO:0000313" key="2">
    <source>
        <dbReference type="EMBL" id="MFD2519838.1"/>
    </source>
</evidence>
<reference evidence="3" key="1">
    <citation type="journal article" date="2019" name="Int. J. Syst. Evol. Microbiol.">
        <title>The Global Catalogue of Microorganisms (GCM) 10K type strain sequencing project: providing services to taxonomists for standard genome sequencing and annotation.</title>
        <authorList>
            <consortium name="The Broad Institute Genomics Platform"/>
            <consortium name="The Broad Institute Genome Sequencing Center for Infectious Disease"/>
            <person name="Wu L."/>
            <person name="Ma J."/>
        </authorList>
    </citation>
    <scope>NUCLEOTIDE SEQUENCE [LARGE SCALE GENOMIC DNA]</scope>
    <source>
        <strain evidence="3">KCTC 52344</strain>
    </source>
</reference>
<accession>A0ABW5J2Y9</accession>
<proteinExistence type="predicted"/>
<keyword evidence="1" id="KW-1133">Transmembrane helix</keyword>
<gene>
    <name evidence="2" type="ORF">ACFSR2_03010</name>
</gene>